<evidence type="ECO:0000313" key="8">
    <source>
        <dbReference type="EMBL" id="OCB90610.1"/>
    </source>
</evidence>
<comment type="caution">
    <text evidence="8">The sequence shown here is derived from an EMBL/GenBank/DDBJ whole genome shotgun (WGS) entry which is preliminary data.</text>
</comment>
<dbReference type="SUPFAM" id="SSF50630">
    <property type="entry name" value="Acid proteases"/>
    <property type="match status" value="1"/>
</dbReference>
<keyword evidence="6" id="KW-0732">Signal</keyword>
<reference evidence="8" key="1">
    <citation type="submission" date="2016-06" db="EMBL/GenBank/DDBJ databases">
        <title>Draft Genome sequence of the fungus Inonotus baumii.</title>
        <authorList>
            <person name="Zhu H."/>
            <person name="Lin W."/>
        </authorList>
    </citation>
    <scope>NUCLEOTIDE SEQUENCE</scope>
    <source>
        <strain evidence="8">821</strain>
    </source>
</reference>
<dbReference type="PROSITE" id="PS51767">
    <property type="entry name" value="PEPTIDASE_A1"/>
    <property type="match status" value="1"/>
</dbReference>
<dbReference type="EMBL" id="LNZH02000124">
    <property type="protein sequence ID" value="OCB90610.1"/>
    <property type="molecule type" value="Genomic_DNA"/>
</dbReference>
<dbReference type="OrthoDB" id="15189at2759"/>
<keyword evidence="5" id="KW-0472">Membrane</keyword>
<keyword evidence="3" id="KW-0378">Hydrolase</keyword>
<dbReference type="Proteomes" id="UP000757232">
    <property type="component" value="Unassembled WGS sequence"/>
</dbReference>
<dbReference type="GO" id="GO:0004190">
    <property type="term" value="F:aspartic-type endopeptidase activity"/>
    <property type="evidence" value="ECO:0007669"/>
    <property type="project" value="UniProtKB-KW"/>
</dbReference>
<comment type="similarity">
    <text evidence="1 3">Belongs to the peptidase A1 family.</text>
</comment>
<evidence type="ECO:0000256" key="5">
    <source>
        <dbReference type="SAM" id="Phobius"/>
    </source>
</evidence>
<evidence type="ECO:0000256" key="1">
    <source>
        <dbReference type="ARBA" id="ARBA00007447"/>
    </source>
</evidence>
<dbReference type="CDD" id="cd05471">
    <property type="entry name" value="pepsin_like"/>
    <property type="match status" value="1"/>
</dbReference>
<feature type="chain" id="PRO_5040509849" evidence="6">
    <location>
        <begin position="20"/>
        <end position="651"/>
    </location>
</feature>
<keyword evidence="5" id="KW-0812">Transmembrane</keyword>
<dbReference type="InterPro" id="IPR021109">
    <property type="entry name" value="Peptidase_aspartic_dom_sf"/>
</dbReference>
<evidence type="ECO:0000259" key="7">
    <source>
        <dbReference type="PROSITE" id="PS51767"/>
    </source>
</evidence>
<keyword evidence="5" id="KW-1133">Transmembrane helix</keyword>
<dbReference type="InterPro" id="IPR033121">
    <property type="entry name" value="PEPTIDASE_A1"/>
</dbReference>
<dbReference type="InterPro" id="IPR001461">
    <property type="entry name" value="Aspartic_peptidase_A1"/>
</dbReference>
<evidence type="ECO:0000313" key="9">
    <source>
        <dbReference type="Proteomes" id="UP000757232"/>
    </source>
</evidence>
<dbReference type="Gene3D" id="2.40.70.10">
    <property type="entry name" value="Acid Proteases"/>
    <property type="match status" value="2"/>
</dbReference>
<protein>
    <submittedName>
        <fullName evidence="8">Acid protease</fullName>
    </submittedName>
</protein>
<feature type="transmembrane region" description="Helical" evidence="5">
    <location>
        <begin position="556"/>
        <end position="578"/>
    </location>
</feature>
<sequence length="651" mass="69249">MKSLTKVLIIASAASLAVATPAPQLSGLPSLPLCLTGDLTSALPTGLNLVVCSAGETCTDPSTLLASVPILGSILGGILSELPAGVVAHSRSSIPNVLGKRSVDIGAFGNGSELVTSDGADTSYFTNLTLGGKEFQVIIDTGSSDLWVIGDVPGAKNLSIESGVNYAEGSAEGILLVTENLSFPQLSSFKGFISTADLEFDDYVVKDQAFISVIPTADTPDVQGLIGLGPSSASQVRKQMKSSAGAPPLDRIFRQNTSTPNFLSVLLTRQEDNLPGGTAPQSGQLTVGSVIPTLEDITKQKKLPALVDQFGVQHWQTLLDENGIIGPDGKLIPTNTSISDPEQGTEQQFHVMLDTGFTFPQVPRQVADAVYGRVPDAEFVPQSDAPGYWRVPCDYELNITFVFDRVKYPIHPLDMTLEEPDSEATGMCQATFQQISPAITNNHAIGAIDAILGMAFLRNTYLLIDFGDFVDGSNSSVADPYIQLLSITDLSAAHIDFVNARLGGVDTTDSQSALLSEADAKHSPETPGSKSADTDSIKSDLQRVGDKIKKAFYKTAWFIAVVAVAGALLLALVAWCLLSRCRRRRSNVRMEPAFTPAMAGAGAYAPLRDTRSRPQQGHYTQPSYDASMYQSGGYHSSQYAGPRYNYGGRTV</sequence>
<name>A0A9Q5I2Q0_SANBA</name>
<feature type="domain" description="Peptidase A1" evidence="7">
    <location>
        <begin position="124"/>
        <end position="478"/>
    </location>
</feature>
<gene>
    <name evidence="8" type="ORF">A7U60_g2178</name>
</gene>
<dbReference type="PRINTS" id="PR00792">
    <property type="entry name" value="PEPSIN"/>
</dbReference>
<evidence type="ECO:0000256" key="6">
    <source>
        <dbReference type="SAM" id="SignalP"/>
    </source>
</evidence>
<proteinExistence type="inferred from homology"/>
<keyword evidence="2 3" id="KW-0064">Aspartyl protease</keyword>
<dbReference type="GO" id="GO:0006508">
    <property type="term" value="P:proteolysis"/>
    <property type="evidence" value="ECO:0007669"/>
    <property type="project" value="UniProtKB-KW"/>
</dbReference>
<dbReference type="PROSITE" id="PS00141">
    <property type="entry name" value="ASP_PROTEASE"/>
    <property type="match status" value="1"/>
</dbReference>
<dbReference type="InterPro" id="IPR034164">
    <property type="entry name" value="Pepsin-like_dom"/>
</dbReference>
<accession>A0A9Q5I2Q0</accession>
<dbReference type="Pfam" id="PF00026">
    <property type="entry name" value="Asp"/>
    <property type="match status" value="2"/>
</dbReference>
<dbReference type="InterPro" id="IPR001969">
    <property type="entry name" value="Aspartic_peptidase_AS"/>
</dbReference>
<keyword evidence="9" id="KW-1185">Reference proteome</keyword>
<evidence type="ECO:0000256" key="2">
    <source>
        <dbReference type="ARBA" id="ARBA00022750"/>
    </source>
</evidence>
<feature type="signal peptide" evidence="6">
    <location>
        <begin position="1"/>
        <end position="19"/>
    </location>
</feature>
<dbReference type="PANTHER" id="PTHR47966:SF73">
    <property type="entry name" value="PEPTIDASE A1 DOMAIN-CONTAINING PROTEIN"/>
    <property type="match status" value="1"/>
</dbReference>
<feature type="region of interest" description="Disordered" evidence="4">
    <location>
        <begin position="513"/>
        <end position="537"/>
    </location>
</feature>
<organism evidence="8 9">
    <name type="scientific">Sanghuangporus baumii</name>
    <name type="common">Phellinus baumii</name>
    <dbReference type="NCBI Taxonomy" id="108892"/>
    <lineage>
        <taxon>Eukaryota</taxon>
        <taxon>Fungi</taxon>
        <taxon>Dikarya</taxon>
        <taxon>Basidiomycota</taxon>
        <taxon>Agaricomycotina</taxon>
        <taxon>Agaricomycetes</taxon>
        <taxon>Hymenochaetales</taxon>
        <taxon>Hymenochaetaceae</taxon>
        <taxon>Sanghuangporus</taxon>
    </lineage>
</organism>
<dbReference type="AlphaFoldDB" id="A0A9Q5I2Q0"/>
<evidence type="ECO:0000256" key="3">
    <source>
        <dbReference type="RuleBase" id="RU000454"/>
    </source>
</evidence>
<keyword evidence="3 8" id="KW-0645">Protease</keyword>
<dbReference type="PANTHER" id="PTHR47966">
    <property type="entry name" value="BETA-SITE APP-CLEAVING ENZYME, ISOFORM A-RELATED"/>
    <property type="match status" value="1"/>
</dbReference>
<evidence type="ECO:0000256" key="4">
    <source>
        <dbReference type="SAM" id="MobiDB-lite"/>
    </source>
</evidence>